<dbReference type="Pfam" id="PF00378">
    <property type="entry name" value="ECH_1"/>
    <property type="match status" value="1"/>
</dbReference>
<comment type="catalytic activity">
    <reaction evidence="11">
        <text>(S)-methylmalonyl-CoA + H(+) = propanoyl-CoA + CO2</text>
        <dbReference type="Rhea" id="RHEA:61340"/>
        <dbReference type="ChEBI" id="CHEBI:15378"/>
        <dbReference type="ChEBI" id="CHEBI:16526"/>
        <dbReference type="ChEBI" id="CHEBI:57327"/>
        <dbReference type="ChEBI" id="CHEBI:57392"/>
        <dbReference type="EC" id="4.1.1.94"/>
    </reaction>
    <physiologicalReaction direction="left-to-right" evidence="11">
        <dbReference type="Rhea" id="RHEA:61341"/>
    </physiologicalReaction>
</comment>
<evidence type="ECO:0000256" key="4">
    <source>
        <dbReference type="ARBA" id="ARBA00023239"/>
    </source>
</evidence>
<dbReference type="Gene3D" id="3.90.226.10">
    <property type="entry name" value="2-enoyl-CoA Hydratase, Chain A, domain 1"/>
    <property type="match status" value="1"/>
</dbReference>
<evidence type="ECO:0000256" key="1">
    <source>
        <dbReference type="ARBA" id="ARBA00004514"/>
    </source>
</evidence>
<comment type="catalytic activity">
    <reaction evidence="6">
        <text>(2R)-ethylmalonyl-CoA + H(+) = butanoyl-CoA + CO2</text>
        <dbReference type="Rhea" id="RHEA:59540"/>
        <dbReference type="ChEBI" id="CHEBI:15378"/>
        <dbReference type="ChEBI" id="CHEBI:16526"/>
        <dbReference type="ChEBI" id="CHEBI:57371"/>
        <dbReference type="ChEBI" id="CHEBI:85316"/>
        <dbReference type="EC" id="4.1.1.94"/>
    </reaction>
    <physiologicalReaction direction="left-to-right" evidence="6">
        <dbReference type="Rhea" id="RHEA:59541"/>
    </physiologicalReaction>
</comment>
<evidence type="ECO:0000256" key="11">
    <source>
        <dbReference type="ARBA" id="ARBA00047446"/>
    </source>
</evidence>
<evidence type="ECO:0000256" key="12">
    <source>
        <dbReference type="ARBA" id="ARBA00056546"/>
    </source>
</evidence>
<proteinExistence type="inferred from homology"/>
<sequence>MESYLISKDASGLLFYTINRPEKRNAVNDEIMDGLEKAISLAEAEDVKALVITGAGDRAFCSGGDLSVFHRLKTKEEAYPMLSKMAKIIGKLLLMPKPTVALMNGVAIGGGCEIATACDFRLGRKGMKAGFVQGNLAITTGWGGGSILCEKFPASTALKMLTDGSMLSADELLNMGYLDHVYEGDPYRNCTEFLGKLLEKEVGVLSAYVAILRRKWSEASLIERIEQEAVQCAILWGKEIHHQKVEEFLNKS</sequence>
<gene>
    <name evidence="14" type="ORF">H0185_13270</name>
</gene>
<evidence type="ECO:0000313" key="14">
    <source>
        <dbReference type="EMBL" id="MBY0097770.1"/>
    </source>
</evidence>
<comment type="catalytic activity">
    <reaction evidence="5">
        <text>(2S)-ethylmalonyl-CoA + H(+) = butanoyl-CoA + CO2</text>
        <dbReference type="Rhea" id="RHEA:32131"/>
        <dbReference type="ChEBI" id="CHEBI:15378"/>
        <dbReference type="ChEBI" id="CHEBI:16526"/>
        <dbReference type="ChEBI" id="CHEBI:57371"/>
        <dbReference type="ChEBI" id="CHEBI:60909"/>
        <dbReference type="EC" id="4.1.1.94"/>
    </reaction>
    <physiologicalReaction direction="left-to-right" evidence="5">
        <dbReference type="Rhea" id="RHEA:32132"/>
    </physiologicalReaction>
</comment>
<evidence type="ECO:0000256" key="5">
    <source>
        <dbReference type="ARBA" id="ARBA00036343"/>
    </source>
</evidence>
<keyword evidence="15" id="KW-1185">Reference proteome</keyword>
<dbReference type="InterPro" id="IPR018376">
    <property type="entry name" value="Enoyl-CoA_hyd/isom_CS"/>
</dbReference>
<evidence type="ECO:0000256" key="7">
    <source>
        <dbReference type="ARBA" id="ARBA00038883"/>
    </source>
</evidence>
<dbReference type="RefSeq" id="WP_221873983.1">
    <property type="nucleotide sequence ID" value="NZ_JACWFH010000014.1"/>
</dbReference>
<evidence type="ECO:0000256" key="6">
    <source>
        <dbReference type="ARBA" id="ARBA00036541"/>
    </source>
</evidence>
<dbReference type="PANTHER" id="PTHR11941">
    <property type="entry name" value="ENOYL-COA HYDRATASE-RELATED"/>
    <property type="match status" value="1"/>
</dbReference>
<comment type="function">
    <text evidence="12">Decarboxylates ethylmalonyl-CoA, a potentially toxic metabolite, to form butyryl-CoA, suggesting it might be involved in metabolite proofreading. Acts preferentially on (S)-ethylmalonyl-CoA but also has some activity on the (R)-isomer. Also has methylmalonyl-CoA decarboxylase activity at lower level.</text>
</comment>
<comment type="subcellular location">
    <subcellularLocation>
        <location evidence="1">Cytoplasm</location>
        <location evidence="1">Cytosol</location>
    </subcellularLocation>
</comment>
<dbReference type="PROSITE" id="PS00166">
    <property type="entry name" value="ENOYL_COA_HYDRATASE"/>
    <property type="match status" value="1"/>
</dbReference>
<organism evidence="14 15">
    <name type="scientific">Mesobacillus maritimus</name>
    <dbReference type="NCBI Taxonomy" id="1643336"/>
    <lineage>
        <taxon>Bacteria</taxon>
        <taxon>Bacillati</taxon>
        <taxon>Bacillota</taxon>
        <taxon>Bacilli</taxon>
        <taxon>Bacillales</taxon>
        <taxon>Bacillaceae</taxon>
        <taxon>Mesobacillus</taxon>
    </lineage>
</organism>
<reference evidence="14 15" key="1">
    <citation type="submission" date="2020-07" db="EMBL/GenBank/DDBJ databases">
        <title>Fungal Genomes of the International Space Station.</title>
        <authorList>
            <person name="Seuylemezian A."/>
            <person name="Singh N.K."/>
            <person name="Wood J."/>
            <person name="Venkateswaran K."/>
        </authorList>
    </citation>
    <scope>NUCLEOTIDE SEQUENCE [LARGE SCALE GENOMIC DNA]</scope>
    <source>
        <strain evidence="14 15">PL-B2</strain>
    </source>
</reference>
<evidence type="ECO:0000256" key="3">
    <source>
        <dbReference type="ARBA" id="ARBA00022490"/>
    </source>
</evidence>
<accession>A0ABS7K6M6</accession>
<name>A0ABS7K6M6_9BACI</name>
<protein>
    <recommendedName>
        <fullName evidence="8">Ethylmalonyl-CoA decarboxylase</fullName>
        <ecNumber evidence="7">4.1.1.94</ecNumber>
    </recommendedName>
    <alternativeName>
        <fullName evidence="10">Enoyl-CoA hydratase domain-containing protein 1</fullName>
    </alternativeName>
    <alternativeName>
        <fullName evidence="9">Methylmalonyl-CoA decarboxylase</fullName>
    </alternativeName>
</protein>
<dbReference type="InterPro" id="IPR029045">
    <property type="entry name" value="ClpP/crotonase-like_dom_sf"/>
</dbReference>
<evidence type="ECO:0000256" key="8">
    <source>
        <dbReference type="ARBA" id="ARBA00039903"/>
    </source>
</evidence>
<evidence type="ECO:0000313" key="15">
    <source>
        <dbReference type="Proteomes" id="UP000769780"/>
    </source>
</evidence>
<dbReference type="InterPro" id="IPR001753">
    <property type="entry name" value="Enoyl-CoA_hydra/iso"/>
</dbReference>
<evidence type="ECO:0000256" key="2">
    <source>
        <dbReference type="ARBA" id="ARBA00005254"/>
    </source>
</evidence>
<dbReference type="EC" id="4.1.1.94" evidence="7"/>
<evidence type="ECO:0000256" key="10">
    <source>
        <dbReference type="ARBA" id="ARBA00042182"/>
    </source>
</evidence>
<dbReference type="CDD" id="cd06558">
    <property type="entry name" value="crotonase-like"/>
    <property type="match status" value="1"/>
</dbReference>
<dbReference type="PANTHER" id="PTHR11941:SF27">
    <property type="entry name" value="ETHYLMALONYL-COA DECARBOXYLASE"/>
    <property type="match status" value="1"/>
</dbReference>
<keyword evidence="3" id="KW-0963">Cytoplasm</keyword>
<dbReference type="Proteomes" id="UP000769780">
    <property type="component" value="Unassembled WGS sequence"/>
</dbReference>
<comment type="caution">
    <text evidence="14">The sequence shown here is derived from an EMBL/GenBank/DDBJ whole genome shotgun (WGS) entry which is preliminary data.</text>
</comment>
<evidence type="ECO:0000256" key="9">
    <source>
        <dbReference type="ARBA" id="ARBA00042052"/>
    </source>
</evidence>
<evidence type="ECO:0000256" key="13">
    <source>
        <dbReference type="RuleBase" id="RU003707"/>
    </source>
</evidence>
<keyword evidence="4" id="KW-0456">Lyase</keyword>
<dbReference type="SUPFAM" id="SSF52096">
    <property type="entry name" value="ClpP/crotonase"/>
    <property type="match status" value="1"/>
</dbReference>
<dbReference type="EMBL" id="JACWFH010000014">
    <property type="protein sequence ID" value="MBY0097770.1"/>
    <property type="molecule type" value="Genomic_DNA"/>
</dbReference>
<comment type="similarity">
    <text evidence="2 13">Belongs to the enoyl-CoA hydratase/isomerase family.</text>
</comment>